<dbReference type="PANTHER" id="PTHR33165:SF30">
    <property type="entry name" value="DUF295 DOMAIN-CONTAINING PROTEIN"/>
    <property type="match status" value="1"/>
</dbReference>
<dbReference type="EMBL" id="LWDX02072220">
    <property type="protein sequence ID" value="OEL13804.1"/>
    <property type="molecule type" value="Genomic_DNA"/>
</dbReference>
<keyword evidence="1" id="KW-0472">Membrane</keyword>
<reference evidence="2 3" key="1">
    <citation type="submission" date="2016-09" db="EMBL/GenBank/DDBJ databases">
        <title>The draft genome of Dichanthelium oligosanthes: A C3 panicoid grass species.</title>
        <authorList>
            <person name="Studer A.J."/>
            <person name="Schnable J.C."/>
            <person name="Brutnell T.P."/>
        </authorList>
    </citation>
    <scope>NUCLEOTIDE SEQUENCE [LARGE SCALE GENOMIC DNA]</scope>
    <source>
        <strain evidence="3">cv. Kellogg 1175</strain>
        <tissue evidence="2">Leaf</tissue>
    </source>
</reference>
<accession>A0A1E5ULQ0</accession>
<name>A0A1E5ULQ0_9POAL</name>
<evidence type="ECO:0000313" key="3">
    <source>
        <dbReference type="Proteomes" id="UP000095767"/>
    </source>
</evidence>
<keyword evidence="1" id="KW-0812">Transmembrane</keyword>
<feature type="transmembrane region" description="Helical" evidence="1">
    <location>
        <begin position="102"/>
        <end position="120"/>
    </location>
</feature>
<evidence type="ECO:0000313" key="2">
    <source>
        <dbReference type="EMBL" id="OEL13804.1"/>
    </source>
</evidence>
<dbReference type="OrthoDB" id="688438at2759"/>
<keyword evidence="1" id="KW-1133">Transmembrane helix</keyword>
<protein>
    <recommendedName>
        <fullName evidence="4">DUF295 domain-containing protein</fullName>
    </recommendedName>
</protein>
<dbReference type="Proteomes" id="UP000095767">
    <property type="component" value="Unassembled WGS sequence"/>
</dbReference>
<proteinExistence type="predicted"/>
<dbReference type="AlphaFoldDB" id="A0A1E5ULQ0"/>
<organism evidence="2 3">
    <name type="scientific">Dichanthelium oligosanthes</name>
    <dbReference type="NCBI Taxonomy" id="888268"/>
    <lineage>
        <taxon>Eukaryota</taxon>
        <taxon>Viridiplantae</taxon>
        <taxon>Streptophyta</taxon>
        <taxon>Embryophyta</taxon>
        <taxon>Tracheophyta</taxon>
        <taxon>Spermatophyta</taxon>
        <taxon>Magnoliopsida</taxon>
        <taxon>Liliopsida</taxon>
        <taxon>Poales</taxon>
        <taxon>Poaceae</taxon>
        <taxon>PACMAD clade</taxon>
        <taxon>Panicoideae</taxon>
        <taxon>Panicodae</taxon>
        <taxon>Paniceae</taxon>
        <taxon>Dichantheliinae</taxon>
        <taxon>Dichanthelium</taxon>
    </lineage>
</organism>
<evidence type="ECO:0008006" key="4">
    <source>
        <dbReference type="Google" id="ProtNLM"/>
    </source>
</evidence>
<dbReference type="PANTHER" id="PTHR33165">
    <property type="entry name" value="F-BOX DOMAIN CONTAINING PROTEIN-LIKE-RELATED"/>
    <property type="match status" value="1"/>
</dbReference>
<gene>
    <name evidence="2" type="ORF">BAE44_0025177</name>
</gene>
<keyword evidence="3" id="KW-1185">Reference proteome</keyword>
<evidence type="ECO:0000256" key="1">
    <source>
        <dbReference type="SAM" id="Phobius"/>
    </source>
</evidence>
<comment type="caution">
    <text evidence="2">The sequence shown here is derived from an EMBL/GenBank/DDBJ whole genome shotgun (WGS) entry which is preliminary data.</text>
</comment>
<sequence>MPRQNRARLAQPVVPDWSSLIPDLVRRVGDCLLATGDIDCYMAFCAVCHHWRSAIKDDNCADPGRLQPSKWALLDRRDDVLTLANVDTGRFLRRRIPLLRDYFFVGATAGGLILLGEPAYPYQARVLNPFTGSLARFKAPVPVGEAREVAVTTTSPTTMMVFISTTPAAEGAIMWADQNSEYFQKCNAPFPDDLLCTVPFAGDVISGGWPFLLPHGVWGRAVTGDQTMVRCTRTANSP</sequence>